<dbReference type="GO" id="GO:0003677">
    <property type="term" value="F:DNA binding"/>
    <property type="evidence" value="ECO:0007669"/>
    <property type="project" value="UniProtKB-KW"/>
</dbReference>
<gene>
    <name evidence="6" type="ORF">J4032_10055</name>
</gene>
<dbReference type="InterPro" id="IPR046335">
    <property type="entry name" value="LacI/GalR-like_sensor"/>
</dbReference>
<proteinExistence type="predicted"/>
<dbReference type="EMBL" id="CP071872">
    <property type="protein sequence ID" value="UNM11842.1"/>
    <property type="molecule type" value="Genomic_DNA"/>
</dbReference>
<name>A0ABY3WKH0_9ACTN</name>
<keyword evidence="2 6" id="KW-0238">DNA-binding</keyword>
<evidence type="ECO:0000256" key="1">
    <source>
        <dbReference type="ARBA" id="ARBA00023015"/>
    </source>
</evidence>
<dbReference type="Proteomes" id="UP000828924">
    <property type="component" value="Chromosome"/>
</dbReference>
<dbReference type="Gene3D" id="3.40.50.2300">
    <property type="match status" value="2"/>
</dbReference>
<dbReference type="InterPro" id="IPR018356">
    <property type="entry name" value="Tscrpt_reg_HTH_DeoR_CS"/>
</dbReference>
<dbReference type="RefSeq" id="WP_242330426.1">
    <property type="nucleotide sequence ID" value="NZ_CP071872.1"/>
</dbReference>
<evidence type="ECO:0000256" key="2">
    <source>
        <dbReference type="ARBA" id="ARBA00023125"/>
    </source>
</evidence>
<accession>A0ABY3WKH0</accession>
<evidence type="ECO:0000256" key="4">
    <source>
        <dbReference type="SAM" id="MobiDB-lite"/>
    </source>
</evidence>
<reference evidence="6 7" key="1">
    <citation type="submission" date="2021-03" db="EMBL/GenBank/DDBJ databases">
        <title>Complete genome of Streptomyces formicae strain 1H-GS9 (DSM 100524).</title>
        <authorList>
            <person name="Atanasov K.E."/>
            <person name="Altabella T."/>
            <person name="Ferrer A."/>
        </authorList>
    </citation>
    <scope>NUCLEOTIDE SEQUENCE [LARGE SCALE GENOMIC DNA]</scope>
    <source>
        <strain evidence="6 7">1H-GS9</strain>
    </source>
</reference>
<dbReference type="InterPro" id="IPR028082">
    <property type="entry name" value="Peripla_BP_I"/>
</dbReference>
<evidence type="ECO:0000259" key="5">
    <source>
        <dbReference type="PROSITE" id="PS51000"/>
    </source>
</evidence>
<evidence type="ECO:0000313" key="7">
    <source>
        <dbReference type="Proteomes" id="UP000828924"/>
    </source>
</evidence>
<protein>
    <submittedName>
        <fullName evidence="6">LacI family DNA-binding transcriptional regulator</fullName>
    </submittedName>
</protein>
<feature type="region of interest" description="Disordered" evidence="4">
    <location>
        <begin position="362"/>
        <end position="381"/>
    </location>
</feature>
<feature type="domain" description="HTH deoR-type" evidence="5">
    <location>
        <begin position="5"/>
        <end position="60"/>
    </location>
</feature>
<dbReference type="CDD" id="cd06267">
    <property type="entry name" value="PBP1_LacI_sugar_binding-like"/>
    <property type="match status" value="1"/>
</dbReference>
<dbReference type="InterPro" id="IPR036390">
    <property type="entry name" value="WH_DNA-bd_sf"/>
</dbReference>
<evidence type="ECO:0000313" key="6">
    <source>
        <dbReference type="EMBL" id="UNM11842.1"/>
    </source>
</evidence>
<dbReference type="SUPFAM" id="SSF46785">
    <property type="entry name" value="Winged helix' DNA-binding domain"/>
    <property type="match status" value="1"/>
</dbReference>
<evidence type="ECO:0000256" key="3">
    <source>
        <dbReference type="ARBA" id="ARBA00023163"/>
    </source>
</evidence>
<sequence length="381" mass="41774">MQESVEERHERILQIVQEKEVVRVTELAAELGVSTATMRRDLAALDQLGQVRWLHGSVARQTASLNAHDTQPDRQSQSERYRQQVLGMVVPTLERHFRPMVRGAQMAAAASGIRLIVAVSGYSFACEIIQMQEMAQAGVKGLLLSPSWDANGPTAAEAERVLAPGIPTVLVERRLPADLHNEGIDHVGAAHAEGAGLAVRHLARLGHQRIALLSKNTHTRPFIRCGYLTATRALGIADDYLSPEERPGYGDSDTFERDVDQLLGLRESDGVRAAIVHTDQDAINLFQRLALRNIRVPEDFAIVSYGDEHACLPDVPLSAVATPGEAIGEAAMQLLLRRLDNPNTQRWGLELTPTLEVRESCGSQHARHHTSPHDATAADCR</sequence>
<dbReference type="Pfam" id="PF08220">
    <property type="entry name" value="HTH_DeoR"/>
    <property type="match status" value="1"/>
</dbReference>
<dbReference type="PANTHER" id="PTHR30146">
    <property type="entry name" value="LACI-RELATED TRANSCRIPTIONAL REPRESSOR"/>
    <property type="match status" value="1"/>
</dbReference>
<dbReference type="Pfam" id="PF13377">
    <property type="entry name" value="Peripla_BP_3"/>
    <property type="match status" value="1"/>
</dbReference>
<organism evidence="6 7">
    <name type="scientific">Streptomyces formicae</name>
    <dbReference type="NCBI Taxonomy" id="1616117"/>
    <lineage>
        <taxon>Bacteria</taxon>
        <taxon>Bacillati</taxon>
        <taxon>Actinomycetota</taxon>
        <taxon>Actinomycetes</taxon>
        <taxon>Kitasatosporales</taxon>
        <taxon>Streptomycetaceae</taxon>
        <taxon>Streptomyces</taxon>
    </lineage>
</organism>
<dbReference type="PROSITE" id="PS00894">
    <property type="entry name" value="HTH_DEOR_1"/>
    <property type="match status" value="1"/>
</dbReference>
<dbReference type="SUPFAM" id="SSF53822">
    <property type="entry name" value="Periplasmic binding protein-like I"/>
    <property type="match status" value="1"/>
</dbReference>
<dbReference type="PANTHER" id="PTHR30146:SF155">
    <property type="entry name" value="ALANINE RACEMASE"/>
    <property type="match status" value="1"/>
</dbReference>
<keyword evidence="3" id="KW-0804">Transcription</keyword>
<dbReference type="InterPro" id="IPR001034">
    <property type="entry name" value="DeoR_HTH"/>
</dbReference>
<dbReference type="Gene3D" id="1.10.10.10">
    <property type="entry name" value="Winged helix-like DNA-binding domain superfamily/Winged helix DNA-binding domain"/>
    <property type="match status" value="1"/>
</dbReference>
<dbReference type="PROSITE" id="PS51000">
    <property type="entry name" value="HTH_DEOR_2"/>
    <property type="match status" value="1"/>
</dbReference>
<keyword evidence="1" id="KW-0805">Transcription regulation</keyword>
<dbReference type="SMART" id="SM00420">
    <property type="entry name" value="HTH_DEOR"/>
    <property type="match status" value="1"/>
</dbReference>
<keyword evidence="7" id="KW-1185">Reference proteome</keyword>
<dbReference type="InterPro" id="IPR036388">
    <property type="entry name" value="WH-like_DNA-bd_sf"/>
</dbReference>